<feature type="non-terminal residue" evidence="3">
    <location>
        <position position="133"/>
    </location>
</feature>
<sequence length="133" mass="13474">LPLLAAPASGGTRMQEGTVAFLQMVKVAAAITDHKGAGLPYLVYLRHPTTGGVLASWGSLGHLTAAEPGALIGFLGPRVHEALYGEPFPPGVQVAEHLLAHGLIDAVLPAGELADIAARALDVLCADAAPSGQ</sequence>
<dbReference type="Gene3D" id="3.90.226.10">
    <property type="entry name" value="2-enoyl-CoA Hydratase, Chain A, domain 1"/>
    <property type="match status" value="1"/>
</dbReference>
<reference evidence="3 4" key="1">
    <citation type="submission" date="2015-07" db="EMBL/GenBank/DDBJ databases">
        <authorList>
            <person name="Ju K.-S."/>
            <person name="Doroghazi J.R."/>
            <person name="Metcalf W.W."/>
        </authorList>
    </citation>
    <scope>NUCLEOTIDE SEQUENCE [LARGE SCALE GENOMIC DNA]</scope>
    <source>
        <strain evidence="3 4">NRRL B-3589</strain>
    </source>
</reference>
<dbReference type="Proteomes" id="UP000037020">
    <property type="component" value="Unassembled WGS sequence"/>
</dbReference>
<dbReference type="InterPro" id="IPR011762">
    <property type="entry name" value="COA_CT_N"/>
</dbReference>
<accession>A0ABR5J524</accession>
<protein>
    <recommendedName>
        <fullName evidence="2">CoA carboxyltransferase N-terminal domain-containing protein</fullName>
    </recommendedName>
</protein>
<feature type="domain" description="CoA carboxyltransferase N-terminal" evidence="2">
    <location>
        <begin position="1"/>
        <end position="133"/>
    </location>
</feature>
<comment type="caution">
    <text evidence="3">The sequence shown here is derived from an EMBL/GenBank/DDBJ whole genome shotgun (WGS) entry which is preliminary data.</text>
</comment>
<dbReference type="InterPro" id="IPR034733">
    <property type="entry name" value="AcCoA_carboxyl_beta"/>
</dbReference>
<dbReference type="InterPro" id="IPR029045">
    <property type="entry name" value="ClpP/crotonase-like_dom_sf"/>
</dbReference>
<feature type="non-terminal residue" evidence="3">
    <location>
        <position position="1"/>
    </location>
</feature>
<keyword evidence="1" id="KW-0808">Transferase</keyword>
<proteinExistence type="predicted"/>
<dbReference type="SUPFAM" id="SSF52096">
    <property type="entry name" value="ClpP/crotonase"/>
    <property type="match status" value="1"/>
</dbReference>
<keyword evidence="4" id="KW-1185">Reference proteome</keyword>
<dbReference type="PROSITE" id="PS50980">
    <property type="entry name" value="COA_CT_NTER"/>
    <property type="match status" value="1"/>
</dbReference>
<evidence type="ECO:0000313" key="3">
    <source>
        <dbReference type="EMBL" id="KOG88576.1"/>
    </source>
</evidence>
<gene>
    <name evidence="3" type="ORF">ADK38_19045</name>
</gene>
<organism evidence="3 4">
    <name type="scientific">Streptomyces varsoviensis</name>
    <dbReference type="NCBI Taxonomy" id="67373"/>
    <lineage>
        <taxon>Bacteria</taxon>
        <taxon>Bacillati</taxon>
        <taxon>Actinomycetota</taxon>
        <taxon>Actinomycetes</taxon>
        <taxon>Kitasatosporales</taxon>
        <taxon>Streptomycetaceae</taxon>
        <taxon>Streptomyces</taxon>
    </lineage>
</organism>
<dbReference type="InterPro" id="IPR000438">
    <property type="entry name" value="Acetyl_CoA_COase_Trfase_b_su"/>
</dbReference>
<dbReference type="PANTHER" id="PTHR42995:SF5">
    <property type="entry name" value="ACETYL-COENZYME A CARBOXYLASE CARBOXYL TRANSFERASE SUBUNIT BETA, CHLOROPLASTIC"/>
    <property type="match status" value="1"/>
</dbReference>
<dbReference type="Pfam" id="PF01039">
    <property type="entry name" value="Carboxyl_trans"/>
    <property type="match status" value="1"/>
</dbReference>
<dbReference type="EMBL" id="LGUT01001623">
    <property type="protein sequence ID" value="KOG88576.1"/>
    <property type="molecule type" value="Genomic_DNA"/>
</dbReference>
<name>A0ABR5J524_9ACTN</name>
<dbReference type="PRINTS" id="PR01070">
    <property type="entry name" value="ACCCTRFRASEB"/>
</dbReference>
<evidence type="ECO:0000256" key="1">
    <source>
        <dbReference type="ARBA" id="ARBA00022679"/>
    </source>
</evidence>
<evidence type="ECO:0000313" key="4">
    <source>
        <dbReference type="Proteomes" id="UP000037020"/>
    </source>
</evidence>
<dbReference type="PANTHER" id="PTHR42995">
    <property type="entry name" value="ACETYL-COENZYME A CARBOXYLASE CARBOXYL TRANSFERASE SUBUNIT BETA, CHLOROPLASTIC"/>
    <property type="match status" value="1"/>
</dbReference>
<evidence type="ECO:0000259" key="2">
    <source>
        <dbReference type="PROSITE" id="PS50980"/>
    </source>
</evidence>